<dbReference type="InterPro" id="IPR000160">
    <property type="entry name" value="GGDEF_dom"/>
</dbReference>
<reference evidence="6" key="1">
    <citation type="journal article" date="2019" name="Int. J. Syst. Evol. Microbiol.">
        <title>The Global Catalogue of Microorganisms (GCM) 10K type strain sequencing project: providing services to taxonomists for standard genome sequencing and annotation.</title>
        <authorList>
            <consortium name="The Broad Institute Genomics Platform"/>
            <consortium name="The Broad Institute Genome Sequencing Center for Infectious Disease"/>
            <person name="Wu L."/>
            <person name="Ma J."/>
        </authorList>
    </citation>
    <scope>NUCLEOTIDE SEQUENCE [LARGE SCALE GENOMIC DNA]</scope>
    <source>
        <strain evidence="6">KACC 12597</strain>
    </source>
</reference>
<keyword evidence="5" id="KW-0808">Transferase</keyword>
<dbReference type="SUPFAM" id="SSF55073">
    <property type="entry name" value="Nucleotide cyclase"/>
    <property type="match status" value="1"/>
</dbReference>
<evidence type="ECO:0000256" key="3">
    <source>
        <dbReference type="SAM" id="MobiDB-lite"/>
    </source>
</evidence>
<feature type="compositionally biased region" description="Polar residues" evidence="3">
    <location>
        <begin position="11"/>
        <end position="20"/>
    </location>
</feature>
<keyword evidence="5" id="KW-0548">Nucleotidyltransferase</keyword>
<dbReference type="InterPro" id="IPR043128">
    <property type="entry name" value="Rev_trsase/Diguanyl_cyclase"/>
</dbReference>
<evidence type="ECO:0000259" key="4">
    <source>
        <dbReference type="PROSITE" id="PS50887"/>
    </source>
</evidence>
<evidence type="ECO:0000256" key="1">
    <source>
        <dbReference type="ARBA" id="ARBA00012528"/>
    </source>
</evidence>
<evidence type="ECO:0000313" key="5">
    <source>
        <dbReference type="EMBL" id="MFD2110611.1"/>
    </source>
</evidence>
<feature type="region of interest" description="Disordered" evidence="3">
    <location>
        <begin position="1"/>
        <end position="34"/>
    </location>
</feature>
<dbReference type="InterPro" id="IPR029787">
    <property type="entry name" value="Nucleotide_cyclase"/>
</dbReference>
<keyword evidence="6" id="KW-1185">Reference proteome</keyword>
<dbReference type="Gene3D" id="3.30.70.270">
    <property type="match status" value="1"/>
</dbReference>
<sequence>MAKFWKRGKSASESPEATQDSNEKSQKATPTAPVMERTALDQLAAVLKTWGQYAFDLDEIKASSINEQIDGWVRHILMATPRPGLEPAPEDESGDGDPERTARRDWPGLNAFVSRLRRNEQSYVNRQVVGTRQVMGDFVQTLGRVLAEDQEEQARVLSAIGQLRTAIEDNAPIETLSETALHAIDLITDIAKERARRNQGLLSELTGKLQEMRGELDAAQREMELDPLTRLYNRKAFDIQLERVFELCKLSGQPACLMMVDADHFKRINDTFGHPAGDLVLKRLANCCVQSFPRKTDFVARYGGEEFAVVLQDTTTKTAVQLAERLLDVVRDMEIEYEQETLRITVSIGIAELNASPTSSDWLQAADKALYQAKNSGRDRLVTQGITI</sequence>
<feature type="region of interest" description="Disordered" evidence="3">
    <location>
        <begin position="81"/>
        <end position="104"/>
    </location>
</feature>
<comment type="catalytic activity">
    <reaction evidence="2">
        <text>2 GTP = 3',3'-c-di-GMP + 2 diphosphate</text>
        <dbReference type="Rhea" id="RHEA:24898"/>
        <dbReference type="ChEBI" id="CHEBI:33019"/>
        <dbReference type="ChEBI" id="CHEBI:37565"/>
        <dbReference type="ChEBI" id="CHEBI:58805"/>
        <dbReference type="EC" id="2.7.7.65"/>
    </reaction>
</comment>
<dbReference type="RefSeq" id="WP_386022455.1">
    <property type="nucleotide sequence ID" value="NZ_JBHUHX010000004.1"/>
</dbReference>
<evidence type="ECO:0000313" key="6">
    <source>
        <dbReference type="Proteomes" id="UP001597337"/>
    </source>
</evidence>
<comment type="caution">
    <text evidence="5">The sequence shown here is derived from an EMBL/GenBank/DDBJ whole genome shotgun (WGS) entry which is preliminary data.</text>
</comment>
<dbReference type="Proteomes" id="UP001597337">
    <property type="component" value="Unassembled WGS sequence"/>
</dbReference>
<organism evidence="5 6">
    <name type="scientific">Thiorhodococcus fuscus</name>
    <dbReference type="NCBI Taxonomy" id="527200"/>
    <lineage>
        <taxon>Bacteria</taxon>
        <taxon>Pseudomonadati</taxon>
        <taxon>Pseudomonadota</taxon>
        <taxon>Gammaproteobacteria</taxon>
        <taxon>Chromatiales</taxon>
        <taxon>Chromatiaceae</taxon>
        <taxon>Thiorhodococcus</taxon>
    </lineage>
</organism>
<dbReference type="InterPro" id="IPR050469">
    <property type="entry name" value="Diguanylate_Cyclase"/>
</dbReference>
<dbReference type="EC" id="2.7.7.65" evidence="1"/>
<proteinExistence type="predicted"/>
<feature type="domain" description="GGDEF" evidence="4">
    <location>
        <begin position="253"/>
        <end position="386"/>
    </location>
</feature>
<name>A0ABW4Y357_9GAMM</name>
<protein>
    <recommendedName>
        <fullName evidence="1">diguanylate cyclase</fullName>
        <ecNumber evidence="1">2.7.7.65</ecNumber>
    </recommendedName>
</protein>
<dbReference type="SMART" id="SM00267">
    <property type="entry name" value="GGDEF"/>
    <property type="match status" value="1"/>
</dbReference>
<dbReference type="CDD" id="cd01949">
    <property type="entry name" value="GGDEF"/>
    <property type="match status" value="1"/>
</dbReference>
<dbReference type="PROSITE" id="PS50887">
    <property type="entry name" value="GGDEF"/>
    <property type="match status" value="1"/>
</dbReference>
<dbReference type="Pfam" id="PF00990">
    <property type="entry name" value="GGDEF"/>
    <property type="match status" value="1"/>
</dbReference>
<accession>A0ABW4Y357</accession>
<dbReference type="EMBL" id="JBHUHX010000004">
    <property type="protein sequence ID" value="MFD2110611.1"/>
    <property type="molecule type" value="Genomic_DNA"/>
</dbReference>
<gene>
    <name evidence="5" type="ORF">ACFSJC_02005</name>
</gene>
<evidence type="ECO:0000256" key="2">
    <source>
        <dbReference type="ARBA" id="ARBA00034247"/>
    </source>
</evidence>
<dbReference type="PANTHER" id="PTHR45138">
    <property type="entry name" value="REGULATORY COMPONENTS OF SENSORY TRANSDUCTION SYSTEM"/>
    <property type="match status" value="1"/>
</dbReference>
<dbReference type="NCBIfam" id="TIGR00254">
    <property type="entry name" value="GGDEF"/>
    <property type="match status" value="1"/>
</dbReference>
<dbReference type="GO" id="GO:0052621">
    <property type="term" value="F:diguanylate cyclase activity"/>
    <property type="evidence" value="ECO:0007669"/>
    <property type="project" value="UniProtKB-EC"/>
</dbReference>
<dbReference type="PANTHER" id="PTHR45138:SF9">
    <property type="entry name" value="DIGUANYLATE CYCLASE DGCM-RELATED"/>
    <property type="match status" value="1"/>
</dbReference>